<proteinExistence type="predicted"/>
<name>A0A101LXI0_PICGL</name>
<sequence>MKCQWIKLTFSLIPQHQYPRHRMERQGHIPLCIYFRFIQPIKKADPVDPVYKARNKGIRSNPKFIPWSNEKRLIAGTRNPCK</sequence>
<organism evidence="1">
    <name type="scientific">Picea glauca</name>
    <name type="common">White spruce</name>
    <name type="synonym">Pinus glauca</name>
    <dbReference type="NCBI Taxonomy" id="3330"/>
    <lineage>
        <taxon>Eukaryota</taxon>
        <taxon>Viridiplantae</taxon>
        <taxon>Streptophyta</taxon>
        <taxon>Embryophyta</taxon>
        <taxon>Tracheophyta</taxon>
        <taxon>Spermatophyta</taxon>
        <taxon>Pinopsida</taxon>
        <taxon>Pinidae</taxon>
        <taxon>Conifers I</taxon>
        <taxon>Pinales</taxon>
        <taxon>Pinaceae</taxon>
        <taxon>Picea</taxon>
    </lineage>
</organism>
<reference evidence="1" key="1">
    <citation type="journal article" date="2015" name="Genome Biol. Evol.">
        <title>Organellar Genomes of White Spruce (Picea glauca): Assembly and Annotation.</title>
        <authorList>
            <person name="Jackman S.D."/>
            <person name="Warren R.L."/>
            <person name="Gibb E.A."/>
            <person name="Vandervalk B.P."/>
            <person name="Mohamadi H."/>
            <person name="Chu J."/>
            <person name="Raymond A."/>
            <person name="Pleasance S."/>
            <person name="Coope R."/>
            <person name="Wildung M.R."/>
            <person name="Ritland C.E."/>
            <person name="Bousquet J."/>
            <person name="Jones S.J."/>
            <person name="Bohlmann J."/>
            <person name="Birol I."/>
        </authorList>
    </citation>
    <scope>NUCLEOTIDE SEQUENCE [LARGE SCALE GENOMIC DNA]</scope>
    <source>
        <tissue evidence="1">Flushing bud</tissue>
    </source>
</reference>
<protein>
    <submittedName>
        <fullName evidence="1">Uncharacterized protein</fullName>
    </submittedName>
</protein>
<keyword evidence="1" id="KW-0496">Mitochondrion</keyword>
<evidence type="ECO:0000313" key="1">
    <source>
        <dbReference type="EMBL" id="KUM47160.1"/>
    </source>
</evidence>
<geneLocation type="mitochondrion" evidence="1"/>
<gene>
    <name evidence="1" type="ORF">ABT39_MTgene6166</name>
</gene>
<dbReference type="AlphaFoldDB" id="A0A101LXI0"/>
<accession>A0A101LXI0</accession>
<dbReference type="EMBL" id="LKAM01000008">
    <property type="protein sequence ID" value="KUM47160.1"/>
    <property type="molecule type" value="Genomic_DNA"/>
</dbReference>
<comment type="caution">
    <text evidence="1">The sequence shown here is derived from an EMBL/GenBank/DDBJ whole genome shotgun (WGS) entry which is preliminary data.</text>
</comment>